<keyword evidence="7" id="KW-1185">Reference proteome</keyword>
<dbReference type="AlphaFoldDB" id="A0A4Q1CMB0"/>
<evidence type="ECO:0000259" key="5">
    <source>
        <dbReference type="PROSITE" id="PS51352"/>
    </source>
</evidence>
<keyword evidence="4" id="KW-0676">Redox-active center</keyword>
<dbReference type="PANTHER" id="PTHR42852:SF6">
    <property type="entry name" value="THIOL:DISULFIDE INTERCHANGE PROTEIN DSBE"/>
    <property type="match status" value="1"/>
</dbReference>
<dbReference type="GO" id="GO:0030313">
    <property type="term" value="C:cell envelope"/>
    <property type="evidence" value="ECO:0007669"/>
    <property type="project" value="UniProtKB-SubCell"/>
</dbReference>
<dbReference type="Gene3D" id="3.40.30.10">
    <property type="entry name" value="Glutaredoxin"/>
    <property type="match status" value="1"/>
</dbReference>
<dbReference type="InterPro" id="IPR000866">
    <property type="entry name" value="AhpC/TSA"/>
</dbReference>
<evidence type="ECO:0000256" key="1">
    <source>
        <dbReference type="ARBA" id="ARBA00004196"/>
    </source>
</evidence>
<dbReference type="OrthoDB" id="1069091at2"/>
<dbReference type="GO" id="GO:0016209">
    <property type="term" value="F:antioxidant activity"/>
    <property type="evidence" value="ECO:0007669"/>
    <property type="project" value="InterPro"/>
</dbReference>
<gene>
    <name evidence="6" type="ORF">ESA94_04020</name>
</gene>
<evidence type="ECO:0000256" key="2">
    <source>
        <dbReference type="ARBA" id="ARBA00022748"/>
    </source>
</evidence>
<dbReference type="InterPro" id="IPR013766">
    <property type="entry name" value="Thioredoxin_domain"/>
</dbReference>
<evidence type="ECO:0000313" key="7">
    <source>
        <dbReference type="Proteomes" id="UP000290204"/>
    </source>
</evidence>
<comment type="subcellular location">
    <subcellularLocation>
        <location evidence="1">Cell envelope</location>
    </subcellularLocation>
</comment>
<keyword evidence="2" id="KW-0201">Cytochrome c-type biogenesis</keyword>
<evidence type="ECO:0000313" key="6">
    <source>
        <dbReference type="EMBL" id="RXK62188.1"/>
    </source>
</evidence>
<keyword evidence="3" id="KW-1015">Disulfide bond</keyword>
<accession>A0A4Q1CMB0</accession>
<proteinExistence type="predicted"/>
<dbReference type="InterPro" id="IPR017937">
    <property type="entry name" value="Thioredoxin_CS"/>
</dbReference>
<dbReference type="PROSITE" id="PS51352">
    <property type="entry name" value="THIOREDOXIN_2"/>
    <property type="match status" value="1"/>
</dbReference>
<dbReference type="Pfam" id="PF14289">
    <property type="entry name" value="DUF4369"/>
    <property type="match status" value="1"/>
</dbReference>
<dbReference type="EMBL" id="SDHW01000001">
    <property type="protein sequence ID" value="RXK62188.1"/>
    <property type="molecule type" value="Genomic_DNA"/>
</dbReference>
<dbReference type="InterPro" id="IPR050553">
    <property type="entry name" value="Thioredoxin_ResA/DsbE_sf"/>
</dbReference>
<dbReference type="Pfam" id="PF00578">
    <property type="entry name" value="AhpC-TSA"/>
    <property type="match status" value="1"/>
</dbReference>
<dbReference type="InterPro" id="IPR036249">
    <property type="entry name" value="Thioredoxin-like_sf"/>
</dbReference>
<dbReference type="GO" id="GO:0016491">
    <property type="term" value="F:oxidoreductase activity"/>
    <property type="evidence" value="ECO:0007669"/>
    <property type="project" value="InterPro"/>
</dbReference>
<evidence type="ECO:0000256" key="3">
    <source>
        <dbReference type="ARBA" id="ARBA00023157"/>
    </source>
</evidence>
<evidence type="ECO:0000256" key="4">
    <source>
        <dbReference type="ARBA" id="ARBA00023284"/>
    </source>
</evidence>
<feature type="domain" description="Thioredoxin" evidence="5">
    <location>
        <begin position="265"/>
        <end position="403"/>
    </location>
</feature>
<organism evidence="6 7">
    <name type="scientific">Lacibacter luteus</name>
    <dbReference type="NCBI Taxonomy" id="2508719"/>
    <lineage>
        <taxon>Bacteria</taxon>
        <taxon>Pseudomonadati</taxon>
        <taxon>Bacteroidota</taxon>
        <taxon>Chitinophagia</taxon>
        <taxon>Chitinophagales</taxon>
        <taxon>Chitinophagaceae</taxon>
        <taxon>Lacibacter</taxon>
    </lineage>
</organism>
<dbReference type="CDD" id="cd02966">
    <property type="entry name" value="TlpA_like_family"/>
    <property type="match status" value="1"/>
</dbReference>
<sequence>MVLSSEKIYVAKNCRCASKNYSNNISYMIKQLLFVCSLFTVVAVTAQDKKVTISGNLPSYTKKYNVLLSWNNGNGAEEAKLVDGKFTINAEVSGPMLATISIEEANPAPGKKFDMAEYRKNNLMLFLDEGTITITSKTGLNDAEVKGSAVVNDYYKYQQQTKSLQDLENKIGDVYADYAQTKNMKATNTLMDMYHLHQSLIYVEQLKFVQNNPASPVALFMVEQALGMDRDAAKAEPMFLLLSEKLRTSEKGKELKEMIEVGKKSMVGVTAPDFSQPDANGKMISLSSFKGKYVLIDFWASWCGPCRAESPNLVKAYERFKNKNFEIFGVSLDQTKDKWQKAIKDDNYTWPQVGDMKGWENAAARQFGVMGIPFNMIVDPNGVVVARNLRGEALEKKLEEILK</sequence>
<dbReference type="PROSITE" id="PS00194">
    <property type="entry name" value="THIOREDOXIN_1"/>
    <property type="match status" value="1"/>
</dbReference>
<dbReference type="GO" id="GO:0017004">
    <property type="term" value="P:cytochrome complex assembly"/>
    <property type="evidence" value="ECO:0007669"/>
    <property type="project" value="UniProtKB-KW"/>
</dbReference>
<protein>
    <submittedName>
        <fullName evidence="6">AhpC/TSA family protein</fullName>
    </submittedName>
</protein>
<dbReference type="SUPFAM" id="SSF52833">
    <property type="entry name" value="Thioredoxin-like"/>
    <property type="match status" value="1"/>
</dbReference>
<dbReference type="PANTHER" id="PTHR42852">
    <property type="entry name" value="THIOL:DISULFIDE INTERCHANGE PROTEIN DSBE"/>
    <property type="match status" value="1"/>
</dbReference>
<reference evidence="6 7" key="1">
    <citation type="submission" date="2019-01" db="EMBL/GenBank/DDBJ databases">
        <title>Lacibacter sp. strain TTM-7.</title>
        <authorList>
            <person name="Chen W.-M."/>
        </authorList>
    </citation>
    <scope>NUCLEOTIDE SEQUENCE [LARGE SCALE GENOMIC DNA]</scope>
    <source>
        <strain evidence="6 7">TTM-7</strain>
    </source>
</reference>
<dbReference type="Proteomes" id="UP000290204">
    <property type="component" value="Unassembled WGS sequence"/>
</dbReference>
<comment type="caution">
    <text evidence="6">The sequence shown here is derived from an EMBL/GenBank/DDBJ whole genome shotgun (WGS) entry which is preliminary data.</text>
</comment>
<name>A0A4Q1CMB0_9BACT</name>
<dbReference type="InterPro" id="IPR025380">
    <property type="entry name" value="DUF4369"/>
</dbReference>